<dbReference type="Pfam" id="PF13921">
    <property type="entry name" value="Myb_DNA-bind_6"/>
    <property type="match status" value="1"/>
</dbReference>
<feature type="compositionally biased region" description="Polar residues" evidence="1">
    <location>
        <begin position="1"/>
        <end position="16"/>
    </location>
</feature>
<dbReference type="InterPro" id="IPR009057">
    <property type="entry name" value="Homeodomain-like_sf"/>
</dbReference>
<feature type="compositionally biased region" description="Basic and acidic residues" evidence="1">
    <location>
        <begin position="177"/>
        <end position="203"/>
    </location>
</feature>
<gene>
    <name evidence="2" type="ORF">N7482_007962</name>
</gene>
<comment type="caution">
    <text evidence="2">The sequence shown here is derived from an EMBL/GenBank/DDBJ whole genome shotgun (WGS) entry which is preliminary data.</text>
</comment>
<reference evidence="2" key="1">
    <citation type="submission" date="2022-11" db="EMBL/GenBank/DDBJ databases">
        <authorList>
            <person name="Petersen C."/>
        </authorList>
    </citation>
    <scope>NUCLEOTIDE SEQUENCE</scope>
    <source>
        <strain evidence="2">IBT 26290</strain>
    </source>
</reference>
<feature type="compositionally biased region" description="Polar residues" evidence="1">
    <location>
        <begin position="23"/>
        <end position="38"/>
    </location>
</feature>
<name>A0A9W9HXW1_9EURO</name>
<proteinExistence type="predicted"/>
<feature type="compositionally biased region" description="Low complexity" evidence="1">
    <location>
        <begin position="104"/>
        <end position="114"/>
    </location>
</feature>
<feature type="compositionally biased region" description="Basic and acidic residues" evidence="1">
    <location>
        <begin position="139"/>
        <end position="161"/>
    </location>
</feature>
<dbReference type="SUPFAM" id="SSF46689">
    <property type="entry name" value="Homeodomain-like"/>
    <property type="match status" value="1"/>
</dbReference>
<evidence type="ECO:0000313" key="2">
    <source>
        <dbReference type="EMBL" id="KAJ5160958.1"/>
    </source>
</evidence>
<evidence type="ECO:0000313" key="3">
    <source>
        <dbReference type="Proteomes" id="UP001149163"/>
    </source>
</evidence>
<dbReference type="CDD" id="cd00167">
    <property type="entry name" value="SANT"/>
    <property type="match status" value="1"/>
</dbReference>
<organism evidence="2 3">
    <name type="scientific">Penicillium canariense</name>
    <dbReference type="NCBI Taxonomy" id="189055"/>
    <lineage>
        <taxon>Eukaryota</taxon>
        <taxon>Fungi</taxon>
        <taxon>Dikarya</taxon>
        <taxon>Ascomycota</taxon>
        <taxon>Pezizomycotina</taxon>
        <taxon>Eurotiomycetes</taxon>
        <taxon>Eurotiomycetidae</taxon>
        <taxon>Eurotiales</taxon>
        <taxon>Aspergillaceae</taxon>
        <taxon>Penicillium</taxon>
    </lineage>
</organism>
<evidence type="ECO:0000256" key="1">
    <source>
        <dbReference type="SAM" id="MobiDB-lite"/>
    </source>
</evidence>
<dbReference type="InterPro" id="IPR001005">
    <property type="entry name" value="SANT/Myb"/>
</dbReference>
<dbReference type="EMBL" id="JAPQKN010000004">
    <property type="protein sequence ID" value="KAJ5160958.1"/>
    <property type="molecule type" value="Genomic_DNA"/>
</dbReference>
<feature type="compositionally biased region" description="Acidic residues" evidence="1">
    <location>
        <begin position="129"/>
        <end position="138"/>
    </location>
</feature>
<dbReference type="GeneID" id="81429262"/>
<protein>
    <recommendedName>
        <fullName evidence="4">Myb-like domain-containing protein</fullName>
    </recommendedName>
</protein>
<dbReference type="Proteomes" id="UP001149163">
    <property type="component" value="Unassembled WGS sequence"/>
</dbReference>
<evidence type="ECO:0008006" key="4">
    <source>
        <dbReference type="Google" id="ProtNLM"/>
    </source>
</evidence>
<dbReference type="OrthoDB" id="4355514at2759"/>
<accession>A0A9W9HXW1</accession>
<feature type="region of interest" description="Disordered" evidence="1">
    <location>
        <begin position="1"/>
        <end position="203"/>
    </location>
</feature>
<keyword evidence="3" id="KW-1185">Reference proteome</keyword>
<feature type="compositionally biased region" description="Basic and acidic residues" evidence="1">
    <location>
        <begin position="71"/>
        <end position="81"/>
    </location>
</feature>
<dbReference type="RefSeq" id="XP_056542515.1">
    <property type="nucleotide sequence ID" value="XM_056690086.1"/>
</dbReference>
<feature type="compositionally biased region" description="Basic and acidic residues" evidence="1">
    <location>
        <begin position="360"/>
        <end position="375"/>
    </location>
</feature>
<feature type="region of interest" description="Disordered" evidence="1">
    <location>
        <begin position="317"/>
        <end position="404"/>
    </location>
</feature>
<dbReference type="AlphaFoldDB" id="A0A9W9HXW1"/>
<sequence length="404" mass="46017">MVTLNQQKFWQPTTGISRECSDNGPQHDSSRASGQSITHVERCEANGYVPWKSRPHDGNELGDFVSQNRQSAEETIHETSARDTPAADTNSDYPDYPEEVALYPSSRVSSSPSVTGLDGPGTSRVFDVFQDDPAEQECENVHERSSSKGKKRALERPDSPRKRPQTRYLNTADPELEPTRRRCSRRDERPFQDEESHSQKHSSIRDSIRYLKHFYGLASAEAQFSDDLVDGGVYRESLVVVQNAIKFLQHSYGIIATSNLLTTETENDISKTRRRYSATSKKWEAEDDHLLSELRDDQKLGWTSIFRYFPKRSPSAVRQRHSIIRSRMSDSPSSKENDPKSSRQPVKSSSDIRKSHRLSRRSEIGEKSSRIERQPRYLTRSRKGSPSTPNSAFIDPRLRNLGNA</sequence>
<reference evidence="2" key="2">
    <citation type="journal article" date="2023" name="IMA Fungus">
        <title>Comparative genomic study of the Penicillium genus elucidates a diverse pangenome and 15 lateral gene transfer events.</title>
        <authorList>
            <person name="Petersen C."/>
            <person name="Sorensen T."/>
            <person name="Nielsen M.R."/>
            <person name="Sondergaard T.E."/>
            <person name="Sorensen J.L."/>
            <person name="Fitzpatrick D.A."/>
            <person name="Frisvad J.C."/>
            <person name="Nielsen K.L."/>
        </authorList>
    </citation>
    <scope>NUCLEOTIDE SEQUENCE</scope>
    <source>
        <strain evidence="2">IBT 26290</strain>
    </source>
</reference>